<comment type="caution">
    <text evidence="2">The sequence shown here is derived from an EMBL/GenBank/DDBJ whole genome shotgun (WGS) entry which is preliminary data.</text>
</comment>
<dbReference type="Proteomes" id="UP001175271">
    <property type="component" value="Unassembled WGS sequence"/>
</dbReference>
<dbReference type="EMBL" id="JAUCMV010000001">
    <property type="protein sequence ID" value="KAK0423241.1"/>
    <property type="molecule type" value="Genomic_DNA"/>
</dbReference>
<dbReference type="AlphaFoldDB" id="A0AA39M6B8"/>
<sequence length="152" mass="17308">MPQRDWKGKTLTEISEEDEEDTVAHGKDDSVFLNTADDFEKRFKLESELFHGRFSVLRNATDSKCEVNARCVAKIRQTTPEASTEFEAMKTSQHKREYVTVAVMTAVESHDVAEGDGVRGVRERRVNLLNFGCLLLPWTKRAFTFLVSGCIF</sequence>
<evidence type="ECO:0000313" key="2">
    <source>
        <dbReference type="EMBL" id="KAK0423241.1"/>
    </source>
</evidence>
<evidence type="ECO:0000313" key="3">
    <source>
        <dbReference type="Proteomes" id="UP001175271"/>
    </source>
</evidence>
<protein>
    <submittedName>
        <fullName evidence="2">Uncharacterized protein</fullName>
    </submittedName>
</protein>
<evidence type="ECO:0000256" key="1">
    <source>
        <dbReference type="SAM" id="MobiDB-lite"/>
    </source>
</evidence>
<proteinExistence type="predicted"/>
<feature type="compositionally biased region" description="Basic and acidic residues" evidence="1">
    <location>
        <begin position="1"/>
        <end position="10"/>
    </location>
</feature>
<name>A0AA39M6B8_9BILA</name>
<feature type="region of interest" description="Disordered" evidence="1">
    <location>
        <begin position="1"/>
        <end position="23"/>
    </location>
</feature>
<accession>A0AA39M6B8</accession>
<reference evidence="2" key="1">
    <citation type="submission" date="2023-06" db="EMBL/GenBank/DDBJ databases">
        <title>Genomic analysis of the entomopathogenic nematode Steinernema hermaphroditum.</title>
        <authorList>
            <person name="Schwarz E.M."/>
            <person name="Heppert J.K."/>
            <person name="Baniya A."/>
            <person name="Schwartz H.T."/>
            <person name="Tan C.-H."/>
            <person name="Antoshechkin I."/>
            <person name="Sternberg P.W."/>
            <person name="Goodrich-Blair H."/>
            <person name="Dillman A.R."/>
        </authorList>
    </citation>
    <scope>NUCLEOTIDE SEQUENCE</scope>
    <source>
        <strain evidence="2">PS9179</strain>
        <tissue evidence="2">Whole animal</tissue>
    </source>
</reference>
<organism evidence="2 3">
    <name type="scientific">Steinernema hermaphroditum</name>
    <dbReference type="NCBI Taxonomy" id="289476"/>
    <lineage>
        <taxon>Eukaryota</taxon>
        <taxon>Metazoa</taxon>
        <taxon>Ecdysozoa</taxon>
        <taxon>Nematoda</taxon>
        <taxon>Chromadorea</taxon>
        <taxon>Rhabditida</taxon>
        <taxon>Tylenchina</taxon>
        <taxon>Panagrolaimomorpha</taxon>
        <taxon>Strongyloidoidea</taxon>
        <taxon>Steinernematidae</taxon>
        <taxon>Steinernema</taxon>
    </lineage>
</organism>
<gene>
    <name evidence="2" type="ORF">QR680_008045</name>
</gene>
<keyword evidence="3" id="KW-1185">Reference proteome</keyword>